<keyword evidence="1" id="KW-0812">Transmembrane</keyword>
<dbReference type="Gene3D" id="3.40.50.12780">
    <property type="entry name" value="N-terminal domain of ligase-like"/>
    <property type="match status" value="1"/>
</dbReference>
<dbReference type="AlphaFoldDB" id="A0A1F7GWL0"/>
<reference evidence="2 3" key="1">
    <citation type="journal article" date="2016" name="Nat. Commun.">
        <title>Thousands of microbial genomes shed light on interconnected biogeochemical processes in an aquifer system.</title>
        <authorList>
            <person name="Anantharaman K."/>
            <person name="Brown C.T."/>
            <person name="Hug L.A."/>
            <person name="Sharon I."/>
            <person name="Castelle C.J."/>
            <person name="Probst A.J."/>
            <person name="Thomas B.C."/>
            <person name="Singh A."/>
            <person name="Wilkins M.J."/>
            <person name="Karaoz U."/>
            <person name="Brodie E.L."/>
            <person name="Williams K.H."/>
            <person name="Hubbard S.S."/>
            <person name="Banfield J.F."/>
        </authorList>
    </citation>
    <scope>NUCLEOTIDE SEQUENCE [LARGE SCALE GENOMIC DNA]</scope>
</reference>
<dbReference type="PANTHER" id="PTHR43845">
    <property type="entry name" value="BLR5969 PROTEIN"/>
    <property type="match status" value="1"/>
</dbReference>
<dbReference type="InterPro" id="IPR042099">
    <property type="entry name" value="ANL_N_sf"/>
</dbReference>
<keyword evidence="1" id="KW-1133">Transmembrane helix</keyword>
<proteinExistence type="predicted"/>
<dbReference type="Proteomes" id="UP000177159">
    <property type="component" value="Unassembled WGS sequence"/>
</dbReference>
<feature type="transmembrane region" description="Helical" evidence="1">
    <location>
        <begin position="144"/>
        <end position="164"/>
    </location>
</feature>
<comment type="caution">
    <text evidence="2">The sequence shown here is derived from an EMBL/GenBank/DDBJ whole genome shotgun (WGS) entry which is preliminary data.</text>
</comment>
<organism evidence="2 3">
    <name type="scientific">Candidatus Roizmanbacteria bacterium RIFCSPHIGHO2_02_FULL_37_24</name>
    <dbReference type="NCBI Taxonomy" id="1802037"/>
    <lineage>
        <taxon>Bacteria</taxon>
        <taxon>Candidatus Roizmaniibacteriota</taxon>
    </lineage>
</organism>
<sequence>MKQLPSGYTNGKKLVTFYHKQQENYWITSGKRRALQLFTQMAQRVPAYRKFLKKHRIDYKKIKSFKDFQQIPTIDKQSYLIKYPLSELCWDGKLSEGQWEISATSGSTGEPFYFPRNRSQDLQYAAVAEAYLLTNFQIDKKSTLYIIGFPMGVWIGGVFTYQALRYIADRTNYNLSVISPGIHKEEIIKAVKKLGHYFDQVIIGSYGPFLKDTLDDGEDYGLNWKKYDLNFIFSAEGFTEKFRDYILRKVGKENKPYTTTLNHYGTVDLGTMAYETPISILARRRALDNKSLYQELFGDIQKLPTLTQYDPKLFYFESLDGGRLVCSAYSGLPLVRYDLKDNGGVATFSTVKKIFSNHGINLMSEAQKAGISTTIWQLPYVYVYERSDFSVSFYAFQIYPETIRKALQVDQLEKKVTGKFTMMVKFDRKQNQYFEVNVELKQGVSPKEQIKKEIQHVVLTHLLEENSEYRETYAQKGSKVLPKIVLWKYEDPHYFKPGTKQKWVKN</sequence>
<gene>
    <name evidence="2" type="ORF">A3C24_03905</name>
</gene>
<accession>A0A1F7GWL0</accession>
<protein>
    <submittedName>
        <fullName evidence="2">Uncharacterized protein</fullName>
    </submittedName>
</protein>
<dbReference type="PANTHER" id="PTHR43845:SF1">
    <property type="entry name" value="BLR5969 PROTEIN"/>
    <property type="match status" value="1"/>
</dbReference>
<keyword evidence="1" id="KW-0472">Membrane</keyword>
<evidence type="ECO:0000256" key="1">
    <source>
        <dbReference type="SAM" id="Phobius"/>
    </source>
</evidence>
<evidence type="ECO:0000313" key="2">
    <source>
        <dbReference type="EMBL" id="OGK23311.1"/>
    </source>
</evidence>
<evidence type="ECO:0000313" key="3">
    <source>
        <dbReference type="Proteomes" id="UP000177159"/>
    </source>
</evidence>
<dbReference type="EMBL" id="MFZM01000022">
    <property type="protein sequence ID" value="OGK23311.1"/>
    <property type="molecule type" value="Genomic_DNA"/>
</dbReference>
<name>A0A1F7GWL0_9BACT</name>